<proteinExistence type="inferred from homology"/>
<dbReference type="CDD" id="cd04084">
    <property type="entry name" value="CBM6_xylanase-like"/>
    <property type="match status" value="1"/>
</dbReference>
<keyword evidence="5" id="KW-0119">Carbohydrate metabolism</keyword>
<dbReference type="AlphaFoldDB" id="K2PSB6"/>
<dbReference type="PROSITE" id="PS51175">
    <property type="entry name" value="CBM6"/>
    <property type="match status" value="1"/>
</dbReference>
<dbReference type="GO" id="GO:0004553">
    <property type="term" value="F:hydrolase activity, hydrolyzing O-glycosyl compounds"/>
    <property type="evidence" value="ECO:0007669"/>
    <property type="project" value="InterPro"/>
</dbReference>
<comment type="caution">
    <text evidence="11">The sequence shown here is derived from an EMBL/GenBank/DDBJ whole genome shotgun (WGS) entry which is preliminary data.</text>
</comment>
<keyword evidence="2" id="KW-0624">Polysaccharide degradation</keyword>
<evidence type="ECO:0000256" key="6">
    <source>
        <dbReference type="ARBA" id="ARBA00023295"/>
    </source>
</evidence>
<feature type="site" description="Important for catalytic activity, responsible for pKa modulation of the active site Glu and correct orientation of both the proton donor and substrate" evidence="8">
    <location>
        <position position="411"/>
    </location>
</feature>
<dbReference type="PANTHER" id="PTHR43772">
    <property type="entry name" value="ENDO-1,4-BETA-XYLANASE"/>
    <property type="match status" value="1"/>
</dbReference>
<evidence type="ECO:0000256" key="4">
    <source>
        <dbReference type="ARBA" id="ARBA00022801"/>
    </source>
</evidence>
<evidence type="ECO:0000256" key="5">
    <source>
        <dbReference type="ARBA" id="ARBA00023277"/>
    </source>
</evidence>
<dbReference type="InterPro" id="IPR005084">
    <property type="entry name" value="CBM6"/>
</dbReference>
<dbReference type="GO" id="GO:0045493">
    <property type="term" value="P:xylan catabolic process"/>
    <property type="evidence" value="ECO:0007669"/>
    <property type="project" value="UniProtKB-KW"/>
</dbReference>
<gene>
    <name evidence="11" type="ORF">I215_07042</name>
</gene>
<evidence type="ECO:0000256" key="2">
    <source>
        <dbReference type="ARBA" id="ARBA00022651"/>
    </source>
</evidence>
<keyword evidence="2" id="KW-0858">Xylan degradation</keyword>
<dbReference type="InterPro" id="IPR052176">
    <property type="entry name" value="Glycosyl_Hydrlase_43_Enz"/>
</dbReference>
<dbReference type="PANTHER" id="PTHR43772:SF2">
    <property type="entry name" value="PUTATIVE (AFU_ORTHOLOGUE AFUA_2G04480)-RELATED"/>
    <property type="match status" value="1"/>
</dbReference>
<keyword evidence="6" id="KW-0326">Glycosidase</keyword>
<accession>K2PSB6</accession>
<dbReference type="SUPFAM" id="SSF75005">
    <property type="entry name" value="Arabinanase/levansucrase/invertase"/>
    <property type="match status" value="1"/>
</dbReference>
<dbReference type="InterPro" id="IPR023296">
    <property type="entry name" value="Glyco_hydro_beta-prop_sf"/>
</dbReference>
<dbReference type="SUPFAM" id="SSF52266">
    <property type="entry name" value="SGNH hydrolase"/>
    <property type="match status" value="1"/>
</dbReference>
<dbReference type="STRING" id="555500.I215_07042"/>
<keyword evidence="4 11" id="KW-0378">Hydrolase</keyword>
<dbReference type="SMART" id="SM00606">
    <property type="entry name" value="CBD_IV"/>
    <property type="match status" value="1"/>
</dbReference>
<dbReference type="Gene3D" id="2.115.10.20">
    <property type="entry name" value="Glycosyl hydrolase domain, family 43"/>
    <property type="match status" value="1"/>
</dbReference>
<dbReference type="InterPro" id="IPR006584">
    <property type="entry name" value="Cellulose-bd_IV"/>
</dbReference>
<evidence type="ECO:0000256" key="9">
    <source>
        <dbReference type="SAM" id="SignalP"/>
    </source>
</evidence>
<feature type="chain" id="PRO_5003863074" evidence="9">
    <location>
        <begin position="21"/>
        <end position="717"/>
    </location>
</feature>
<protein>
    <submittedName>
        <fullName evidence="11">Glycosyl hydrolase</fullName>
    </submittedName>
</protein>
<dbReference type="Gene3D" id="3.40.50.1110">
    <property type="entry name" value="SGNH hydrolase"/>
    <property type="match status" value="1"/>
</dbReference>
<dbReference type="Gene3D" id="2.60.120.260">
    <property type="entry name" value="Galactose-binding domain-like"/>
    <property type="match status" value="1"/>
</dbReference>
<name>K2PSB6_9FLAO</name>
<dbReference type="InterPro" id="IPR008979">
    <property type="entry name" value="Galactose-bd-like_sf"/>
</dbReference>
<feature type="active site" description="Proton donor" evidence="7">
    <location>
        <position position="474"/>
    </location>
</feature>
<dbReference type="Pfam" id="PF04616">
    <property type="entry name" value="Glyco_hydro_43"/>
    <property type="match status" value="1"/>
</dbReference>
<evidence type="ECO:0000313" key="11">
    <source>
        <dbReference type="EMBL" id="EKF55445.1"/>
    </source>
</evidence>
<dbReference type="Proteomes" id="UP000007364">
    <property type="component" value="Unassembled WGS sequence"/>
</dbReference>
<dbReference type="InterPro" id="IPR006710">
    <property type="entry name" value="Glyco_hydro_43"/>
</dbReference>
<organism evidence="11 12">
    <name type="scientific">Galbibacter marinus</name>
    <dbReference type="NCBI Taxonomy" id="555500"/>
    <lineage>
        <taxon>Bacteria</taxon>
        <taxon>Pseudomonadati</taxon>
        <taxon>Bacteroidota</taxon>
        <taxon>Flavobacteriia</taxon>
        <taxon>Flavobacteriales</taxon>
        <taxon>Flavobacteriaceae</taxon>
        <taxon>Galbibacter</taxon>
    </lineage>
</organism>
<dbReference type="GO" id="GO:0016788">
    <property type="term" value="F:hydrolase activity, acting on ester bonds"/>
    <property type="evidence" value="ECO:0007669"/>
    <property type="project" value="UniProtKB-ARBA"/>
</dbReference>
<dbReference type="SUPFAM" id="SSF49785">
    <property type="entry name" value="Galactose-binding domain-like"/>
    <property type="match status" value="1"/>
</dbReference>
<keyword evidence="12" id="KW-1185">Reference proteome</keyword>
<dbReference type="GO" id="GO:0030246">
    <property type="term" value="F:carbohydrate binding"/>
    <property type="evidence" value="ECO:0007669"/>
    <property type="project" value="InterPro"/>
</dbReference>
<dbReference type="InterPro" id="IPR005181">
    <property type="entry name" value="SASA"/>
</dbReference>
<keyword evidence="3 9" id="KW-0732">Signal</keyword>
<dbReference type="CDD" id="cd18618">
    <property type="entry name" value="GH43_Xsa43E-like"/>
    <property type="match status" value="1"/>
</dbReference>
<evidence type="ECO:0000256" key="3">
    <source>
        <dbReference type="ARBA" id="ARBA00022729"/>
    </source>
</evidence>
<feature type="active site" description="Proton acceptor" evidence="7">
    <location>
        <position position="315"/>
    </location>
</feature>
<comment type="similarity">
    <text evidence="1">Belongs to the glycosyl hydrolase 43 family.</text>
</comment>
<dbReference type="eggNOG" id="COG2382">
    <property type="taxonomic scope" value="Bacteria"/>
</dbReference>
<feature type="signal peptide" evidence="9">
    <location>
        <begin position="1"/>
        <end position="20"/>
    </location>
</feature>
<dbReference type="PATRIC" id="fig|555500.3.peg.1459"/>
<evidence type="ECO:0000256" key="7">
    <source>
        <dbReference type="PIRSR" id="PIRSR606710-1"/>
    </source>
</evidence>
<dbReference type="EMBL" id="AMSG01000007">
    <property type="protein sequence ID" value="EKF55445.1"/>
    <property type="molecule type" value="Genomic_DNA"/>
</dbReference>
<dbReference type="Pfam" id="PF03422">
    <property type="entry name" value="CBM_6"/>
    <property type="match status" value="1"/>
</dbReference>
<dbReference type="RefSeq" id="WP_008991270.1">
    <property type="nucleotide sequence ID" value="NZ_AMSG01000007.1"/>
</dbReference>
<evidence type="ECO:0000313" key="12">
    <source>
        <dbReference type="Proteomes" id="UP000007364"/>
    </source>
</evidence>
<dbReference type="InterPro" id="IPR036514">
    <property type="entry name" value="SGNH_hydro_sf"/>
</dbReference>
<feature type="domain" description="CBM6" evidence="10">
    <location>
        <begin position="589"/>
        <end position="716"/>
    </location>
</feature>
<dbReference type="eggNOG" id="COG3507">
    <property type="taxonomic scope" value="Bacteria"/>
</dbReference>
<evidence type="ECO:0000259" key="10">
    <source>
        <dbReference type="PROSITE" id="PS51175"/>
    </source>
</evidence>
<sequence>MKTKMLIYLGMFMVICQATAQDPNFHIYLAFGQSNMEGHARIQPQDTVETDPRFKILQGVDCPELNRVMGHWYTAKPPLVRCSTGMTPTDFFGREMIKYLPDNIQVGVINVAVGGCKIELFDKENYQSYVDASPDWLKNMVKEYDGNPYGRLVELAKIAQKDGVIKGILVHQGESNTGDTTWPQKLKGVYDNLIKDLNLDPKQVPLLAGEMVSEEQGGACWSMNEIIATLPDHIPNSYVISSEGCDAVADRLHFSTKGYQKLGKRYARQMLELQEIKLPAIPSIYNPIIQTNYTADPAPMVYNGTLYLYTSHDEDESTWFTMNDWRLYTTQDMVNWTDHGTVLSYKDFSWGKQNAWAPQAIERDGKFYMYVPITSKEGKNGIGVAVADSPYGPFRDPLGKPLISNSNADIDPTVFIDDHGQGYLFWGNPECYYVKLNEDMISIEGEISKIPNTIKSFGKREGEKDELRPTTYEEGPWLYKRDDLYYLLFAAGPIPEHIGYSTSKNITGPYTYRGKVMPQEGRSFTNHPAIIDFKGNTYFFYHSGALPGGSGFTRSVAVEKANFNSKGEIEQMSMTAGIQQALQTLNPYRKNEAETIAWSEKVKAKENETVGIYVTGEAKGAFTMVRSVDFQNTGAKEFTARVGTVHNGDVSIEVRLDSKDGQKIAEIKVPLTGGEDRWELVRSEISEKVTGVHDVYFIFKAKAPSKILHFDYWMFSR</sequence>
<reference evidence="11 12" key="1">
    <citation type="journal article" date="2012" name="J. Bacteriol.">
        <title>Genome Sequence of Galbibacter marinum Type Strain ck-I2-15.</title>
        <authorList>
            <person name="Lai Q."/>
            <person name="Li C."/>
            <person name="Shao Z."/>
        </authorList>
    </citation>
    <scope>NUCLEOTIDE SEQUENCE [LARGE SCALE GENOMIC DNA]</scope>
    <source>
        <strain evidence="12">ck-I2-15</strain>
    </source>
</reference>
<evidence type="ECO:0000256" key="8">
    <source>
        <dbReference type="PIRSR" id="PIRSR606710-2"/>
    </source>
</evidence>
<dbReference type="Pfam" id="PF03629">
    <property type="entry name" value="SASA"/>
    <property type="match status" value="1"/>
</dbReference>
<evidence type="ECO:0000256" key="1">
    <source>
        <dbReference type="ARBA" id="ARBA00009865"/>
    </source>
</evidence>